<evidence type="ECO:0000256" key="2">
    <source>
        <dbReference type="ARBA" id="ARBA00007118"/>
    </source>
</evidence>
<proteinExistence type="inferred from homology"/>
<dbReference type="GO" id="GO:0016491">
    <property type="term" value="F:oxidoreductase activity"/>
    <property type="evidence" value="ECO:0007669"/>
    <property type="project" value="UniProtKB-KW"/>
</dbReference>
<organism evidence="7 8">
    <name type="scientific">Desulfosporosinus acidiphilus (strain DSM 22704 / JCM 16185 / SJ4)</name>
    <dbReference type="NCBI Taxonomy" id="646529"/>
    <lineage>
        <taxon>Bacteria</taxon>
        <taxon>Bacillati</taxon>
        <taxon>Bacillota</taxon>
        <taxon>Clostridia</taxon>
        <taxon>Eubacteriales</taxon>
        <taxon>Desulfitobacteriaceae</taxon>
        <taxon>Desulfosporosinus</taxon>
    </lineage>
</organism>
<dbReference type="Pfam" id="PF00881">
    <property type="entry name" value="Nitroreductase"/>
    <property type="match status" value="2"/>
</dbReference>
<evidence type="ECO:0000256" key="3">
    <source>
        <dbReference type="ARBA" id="ARBA00022630"/>
    </source>
</evidence>
<dbReference type="HOGENOM" id="CLU_070764_7_3_9"/>
<evidence type="ECO:0000256" key="5">
    <source>
        <dbReference type="ARBA" id="ARBA00023002"/>
    </source>
</evidence>
<dbReference type="PANTHER" id="PTHR43673">
    <property type="entry name" value="NAD(P)H NITROREDUCTASE YDGI-RELATED"/>
    <property type="match status" value="1"/>
</dbReference>
<reference evidence="7 8" key="1">
    <citation type="journal article" date="2012" name="J. Bacteriol.">
        <title>Complete genome sequences of Desulfosporosinus orientis DSM765T, Desulfosporosinus youngiae DSM17734T, Desulfosporosinus meridiei DSM13257T, and Desulfosporosinus acidiphilus DSM22704T.</title>
        <authorList>
            <person name="Pester M."/>
            <person name="Brambilla E."/>
            <person name="Alazard D."/>
            <person name="Rattei T."/>
            <person name="Weinmaier T."/>
            <person name="Han J."/>
            <person name="Lucas S."/>
            <person name="Lapidus A."/>
            <person name="Cheng J.F."/>
            <person name="Goodwin L."/>
            <person name="Pitluck S."/>
            <person name="Peters L."/>
            <person name="Ovchinnikova G."/>
            <person name="Teshima H."/>
            <person name="Detter J.C."/>
            <person name="Han C.S."/>
            <person name="Tapia R."/>
            <person name="Land M.L."/>
            <person name="Hauser L."/>
            <person name="Kyrpides N.C."/>
            <person name="Ivanova N.N."/>
            <person name="Pagani I."/>
            <person name="Huntmann M."/>
            <person name="Wei C.L."/>
            <person name="Davenport K.W."/>
            <person name="Daligault H."/>
            <person name="Chain P.S."/>
            <person name="Chen A."/>
            <person name="Mavromatis K."/>
            <person name="Markowitz V."/>
            <person name="Szeto E."/>
            <person name="Mikhailova N."/>
            <person name="Pati A."/>
            <person name="Wagner M."/>
            <person name="Woyke T."/>
            <person name="Ollivier B."/>
            <person name="Klenk H.P."/>
            <person name="Spring S."/>
            <person name="Loy A."/>
        </authorList>
    </citation>
    <scope>NUCLEOTIDE SEQUENCE [LARGE SCALE GENOMIC DNA]</scope>
    <source>
        <strain evidence="8">DSM 22704 / JCM 16185 / SJ4</strain>
    </source>
</reference>
<gene>
    <name evidence="7" type="ordered locus">Desaci_1085</name>
</gene>
<dbReference type="PANTHER" id="PTHR43673:SF2">
    <property type="entry name" value="NITROREDUCTASE"/>
    <property type="match status" value="1"/>
</dbReference>
<keyword evidence="5" id="KW-0560">Oxidoreductase</keyword>
<dbReference type="eggNOG" id="COG0778">
    <property type="taxonomic scope" value="Bacteria"/>
</dbReference>
<dbReference type="OrthoDB" id="9783470at2"/>
<dbReference type="InterPro" id="IPR000415">
    <property type="entry name" value="Nitroreductase-like"/>
</dbReference>
<comment type="similarity">
    <text evidence="2">Belongs to the nitroreductase family.</text>
</comment>
<dbReference type="CDD" id="cd02151">
    <property type="entry name" value="nitroreductase"/>
    <property type="match status" value="1"/>
</dbReference>
<dbReference type="STRING" id="646529.Desaci_1085"/>
<dbReference type="Gene3D" id="3.40.109.10">
    <property type="entry name" value="NADH Oxidase"/>
    <property type="match status" value="1"/>
</dbReference>
<dbReference type="EMBL" id="CP003639">
    <property type="protein sequence ID" value="AFM40124.1"/>
    <property type="molecule type" value="Genomic_DNA"/>
</dbReference>
<protein>
    <submittedName>
        <fullName evidence="7">Nitroreductase</fullName>
    </submittedName>
</protein>
<dbReference type="InterPro" id="IPR029479">
    <property type="entry name" value="Nitroreductase"/>
</dbReference>
<evidence type="ECO:0000256" key="1">
    <source>
        <dbReference type="ARBA" id="ARBA00001917"/>
    </source>
</evidence>
<evidence type="ECO:0000256" key="4">
    <source>
        <dbReference type="ARBA" id="ARBA00022643"/>
    </source>
</evidence>
<keyword evidence="8" id="KW-1185">Reference proteome</keyword>
<sequence length="177" mass="19311">MLDLLYKRRSIRKYTATKINPGTVQILLKAALLSPSSHGLKPCRFLVVDDPEILSLLSSSKKGAGHLKSAALAMVILADPGVSDVWVEDASIAGTILHLTAESLGLGSCWIQIRNRQHTENETAEEYVRKILAIPETLNVASIMALGYPAESKSPYSEKDLDFAKVDINKYGTKFNG</sequence>
<accession>I4D2V0</accession>
<dbReference type="Proteomes" id="UP000002892">
    <property type="component" value="Chromosome"/>
</dbReference>
<evidence type="ECO:0000259" key="6">
    <source>
        <dbReference type="Pfam" id="PF00881"/>
    </source>
</evidence>
<dbReference type="SUPFAM" id="SSF55469">
    <property type="entry name" value="FMN-dependent nitroreductase-like"/>
    <property type="match status" value="1"/>
</dbReference>
<evidence type="ECO:0000313" key="8">
    <source>
        <dbReference type="Proteomes" id="UP000002892"/>
    </source>
</evidence>
<dbReference type="AlphaFoldDB" id="I4D2V0"/>
<feature type="domain" description="Nitroreductase" evidence="6">
    <location>
        <begin position="6"/>
        <end position="56"/>
    </location>
</feature>
<keyword evidence="3" id="KW-0285">Flavoprotein</keyword>
<feature type="domain" description="Nitroreductase" evidence="6">
    <location>
        <begin position="78"/>
        <end position="148"/>
    </location>
</feature>
<name>I4D2V0_DESAJ</name>
<dbReference type="RefSeq" id="WP_014826132.1">
    <property type="nucleotide sequence ID" value="NC_018068.1"/>
</dbReference>
<evidence type="ECO:0000313" key="7">
    <source>
        <dbReference type="EMBL" id="AFM40124.1"/>
    </source>
</evidence>
<keyword evidence="4" id="KW-0288">FMN</keyword>
<comment type="cofactor">
    <cofactor evidence="1">
        <name>FMN</name>
        <dbReference type="ChEBI" id="CHEBI:58210"/>
    </cofactor>
</comment>
<dbReference type="KEGG" id="dai:Desaci_1085"/>